<sequence>MPDGFKNIDFASNQFSPSESIKGVTVPLLNMGMTGQCEYLNAEGFHIYAASNDTDIAFVDGATHKIATCLECEKYPGKFGHTMMTAYDYMAGWLEKKGRFL</sequence>
<evidence type="ECO:0000313" key="1">
    <source>
        <dbReference type="EMBL" id="KAJ5547382.1"/>
    </source>
</evidence>
<dbReference type="EMBL" id="JAQIZZ010000003">
    <property type="protein sequence ID" value="KAJ5547382.1"/>
    <property type="molecule type" value="Genomic_DNA"/>
</dbReference>
<dbReference type="AlphaFoldDB" id="A0AAD6D1X7"/>
<name>A0AAD6D1X7_9EURO</name>
<reference evidence="1 2" key="1">
    <citation type="journal article" date="2023" name="IMA Fungus">
        <title>Comparative genomic study of the Penicillium genus elucidates a diverse pangenome and 15 lateral gene transfer events.</title>
        <authorList>
            <person name="Petersen C."/>
            <person name="Sorensen T."/>
            <person name="Nielsen M.R."/>
            <person name="Sondergaard T.E."/>
            <person name="Sorensen J.L."/>
            <person name="Fitzpatrick D.A."/>
            <person name="Frisvad J.C."/>
            <person name="Nielsen K.L."/>
        </authorList>
    </citation>
    <scope>NUCLEOTIDE SEQUENCE [LARGE SCALE GENOMIC DNA]</scope>
    <source>
        <strain evidence="1 2">IBT 35679</strain>
    </source>
</reference>
<dbReference type="Proteomes" id="UP001220324">
    <property type="component" value="Unassembled WGS sequence"/>
</dbReference>
<comment type="caution">
    <text evidence="1">The sequence shown here is derived from an EMBL/GenBank/DDBJ whole genome shotgun (WGS) entry which is preliminary data.</text>
</comment>
<keyword evidence="2" id="KW-1185">Reference proteome</keyword>
<organism evidence="1 2">
    <name type="scientific">Penicillium frequentans</name>
    <dbReference type="NCBI Taxonomy" id="3151616"/>
    <lineage>
        <taxon>Eukaryota</taxon>
        <taxon>Fungi</taxon>
        <taxon>Dikarya</taxon>
        <taxon>Ascomycota</taxon>
        <taxon>Pezizomycotina</taxon>
        <taxon>Eurotiomycetes</taxon>
        <taxon>Eurotiomycetidae</taxon>
        <taxon>Eurotiales</taxon>
        <taxon>Aspergillaceae</taxon>
        <taxon>Penicillium</taxon>
    </lineage>
</organism>
<proteinExistence type="predicted"/>
<evidence type="ECO:0000313" key="2">
    <source>
        <dbReference type="Proteomes" id="UP001220324"/>
    </source>
</evidence>
<accession>A0AAD6D1X7</accession>
<protein>
    <submittedName>
        <fullName evidence="1">Uncharacterized protein</fullName>
    </submittedName>
</protein>
<gene>
    <name evidence="1" type="ORF">N7494_004967</name>
</gene>